<name>A0AAJ6Z7Q6_PAPXU</name>
<evidence type="ECO:0000256" key="1">
    <source>
        <dbReference type="SAM" id="MobiDB-lite"/>
    </source>
</evidence>
<gene>
    <name evidence="3" type="primary">LOC106117221</name>
</gene>
<dbReference type="GO" id="GO:0007165">
    <property type="term" value="P:signal transduction"/>
    <property type="evidence" value="ECO:0007669"/>
    <property type="project" value="InterPro"/>
</dbReference>
<dbReference type="GeneID" id="106117221"/>
<feature type="region of interest" description="Disordered" evidence="1">
    <location>
        <begin position="61"/>
        <end position="87"/>
    </location>
</feature>
<sequence>MTLSIQEEEIKQIDNNENKLKSLLKGLPERKRRTLLRIWKKQDENTSDDKMLQIEDMLSKLDNSTDDDWGGNLSSLEGSLSEDEIDE</sequence>
<reference evidence="3" key="1">
    <citation type="submission" date="2025-08" db="UniProtKB">
        <authorList>
            <consortium name="RefSeq"/>
        </authorList>
    </citation>
    <scope>IDENTIFICATION</scope>
</reference>
<dbReference type="InterPro" id="IPR000488">
    <property type="entry name" value="Death_dom"/>
</dbReference>
<feature type="domain" description="Death" evidence="2">
    <location>
        <begin position="1"/>
        <end position="53"/>
    </location>
</feature>
<feature type="compositionally biased region" description="Low complexity" evidence="1">
    <location>
        <begin position="70"/>
        <end position="79"/>
    </location>
</feature>
<protein>
    <submittedName>
        <fullName evidence="3">Uncharacterized protein LOC106117221 isoform X2</fullName>
    </submittedName>
</protein>
<dbReference type="RefSeq" id="XP_013166858.1">
    <property type="nucleotide sequence ID" value="XM_013311404.1"/>
</dbReference>
<organism evidence="3">
    <name type="scientific">Papilio xuthus</name>
    <name type="common">Asian swallowtail butterfly</name>
    <dbReference type="NCBI Taxonomy" id="66420"/>
    <lineage>
        <taxon>Eukaryota</taxon>
        <taxon>Metazoa</taxon>
        <taxon>Ecdysozoa</taxon>
        <taxon>Arthropoda</taxon>
        <taxon>Hexapoda</taxon>
        <taxon>Insecta</taxon>
        <taxon>Pterygota</taxon>
        <taxon>Neoptera</taxon>
        <taxon>Endopterygota</taxon>
        <taxon>Lepidoptera</taxon>
        <taxon>Glossata</taxon>
        <taxon>Ditrysia</taxon>
        <taxon>Papilionoidea</taxon>
        <taxon>Papilionidae</taxon>
        <taxon>Papilioninae</taxon>
        <taxon>Papilio</taxon>
    </lineage>
</organism>
<dbReference type="PROSITE" id="PS50017">
    <property type="entry name" value="DEATH_DOMAIN"/>
    <property type="match status" value="1"/>
</dbReference>
<evidence type="ECO:0000313" key="3">
    <source>
        <dbReference type="RefSeq" id="XP_013166858.1"/>
    </source>
</evidence>
<proteinExistence type="predicted"/>
<accession>A0AAJ6Z7Q6</accession>
<dbReference type="AlphaFoldDB" id="A0AAJ6Z7Q6"/>
<evidence type="ECO:0000259" key="2">
    <source>
        <dbReference type="PROSITE" id="PS50017"/>
    </source>
</evidence>
<dbReference type="Proteomes" id="UP000694872">
    <property type="component" value="Unplaced"/>
</dbReference>